<gene>
    <name evidence="3" type="ORF">ACFOYW_08205</name>
</gene>
<keyword evidence="1" id="KW-0812">Transmembrane</keyword>
<comment type="caution">
    <text evidence="3">The sequence shown here is derived from an EMBL/GenBank/DDBJ whole genome shotgun (WGS) entry which is preliminary data.</text>
</comment>
<feature type="signal peptide" evidence="2">
    <location>
        <begin position="1"/>
        <end position="27"/>
    </location>
</feature>
<feature type="chain" id="PRO_5046241666" description="LPXTG-motif cell wall anchor domain-containing protein" evidence="2">
    <location>
        <begin position="28"/>
        <end position="186"/>
    </location>
</feature>
<evidence type="ECO:0000256" key="1">
    <source>
        <dbReference type="SAM" id="Phobius"/>
    </source>
</evidence>
<reference evidence="4" key="1">
    <citation type="journal article" date="2019" name="Int. J. Syst. Evol. Microbiol.">
        <title>The Global Catalogue of Microorganisms (GCM) 10K type strain sequencing project: providing services to taxonomists for standard genome sequencing and annotation.</title>
        <authorList>
            <consortium name="The Broad Institute Genomics Platform"/>
            <consortium name="The Broad Institute Genome Sequencing Center for Infectious Disease"/>
            <person name="Wu L."/>
            <person name="Ma J."/>
        </authorList>
    </citation>
    <scope>NUCLEOTIDE SEQUENCE [LARGE SCALE GENOMIC DNA]</scope>
    <source>
        <strain evidence="4">CGMCC 1.10363</strain>
    </source>
</reference>
<organism evidence="3 4">
    <name type="scientific">Gryllotalpicola reticulitermitis</name>
    <dbReference type="NCBI Taxonomy" id="1184153"/>
    <lineage>
        <taxon>Bacteria</taxon>
        <taxon>Bacillati</taxon>
        <taxon>Actinomycetota</taxon>
        <taxon>Actinomycetes</taxon>
        <taxon>Micrococcales</taxon>
        <taxon>Microbacteriaceae</taxon>
        <taxon>Gryllotalpicola</taxon>
    </lineage>
</organism>
<evidence type="ECO:0008006" key="5">
    <source>
        <dbReference type="Google" id="ProtNLM"/>
    </source>
</evidence>
<proteinExistence type="predicted"/>
<name>A0ABV8Q867_9MICO</name>
<dbReference type="RefSeq" id="WP_390228377.1">
    <property type="nucleotide sequence ID" value="NZ_JBHSCN010000005.1"/>
</dbReference>
<dbReference type="EMBL" id="JBHSCN010000005">
    <property type="protein sequence ID" value="MFC4243354.1"/>
    <property type="molecule type" value="Genomic_DNA"/>
</dbReference>
<evidence type="ECO:0000256" key="2">
    <source>
        <dbReference type="SAM" id="SignalP"/>
    </source>
</evidence>
<keyword evidence="2" id="KW-0732">Signal</keyword>
<dbReference type="Proteomes" id="UP001595900">
    <property type="component" value="Unassembled WGS sequence"/>
</dbReference>
<protein>
    <recommendedName>
        <fullName evidence="5">LPXTG-motif cell wall anchor domain-containing protein</fullName>
    </recommendedName>
</protein>
<sequence>MKKLTKAVAASALVAGALFAVPAAANAATYTPNVPTTYTVNVGPGGTFNLVIANGTFIANSTLNISISSTGPVPTDVTAAVFHSATATATGSANANGGTTLSGTVPTDATAPITLTAQDPAGDSATVTIAAAATTTTTTTTSTTGLATTGTYISLATVWGAVGLVALGGGAIAVRQISRKRQGDNA</sequence>
<keyword evidence="1" id="KW-0472">Membrane</keyword>
<evidence type="ECO:0000313" key="4">
    <source>
        <dbReference type="Proteomes" id="UP001595900"/>
    </source>
</evidence>
<evidence type="ECO:0000313" key="3">
    <source>
        <dbReference type="EMBL" id="MFC4243354.1"/>
    </source>
</evidence>
<accession>A0ABV8Q867</accession>
<feature type="transmembrane region" description="Helical" evidence="1">
    <location>
        <begin position="152"/>
        <end position="174"/>
    </location>
</feature>
<keyword evidence="1" id="KW-1133">Transmembrane helix</keyword>
<keyword evidence="4" id="KW-1185">Reference proteome</keyword>